<dbReference type="RefSeq" id="WP_344200524.1">
    <property type="nucleotide sequence ID" value="NZ_BAAAME010000004.1"/>
</dbReference>
<organism evidence="2 3">
    <name type="scientific">Aeromicrobium alkaliterrae</name>
    <dbReference type="NCBI Taxonomy" id="302168"/>
    <lineage>
        <taxon>Bacteria</taxon>
        <taxon>Bacillati</taxon>
        <taxon>Actinomycetota</taxon>
        <taxon>Actinomycetes</taxon>
        <taxon>Propionibacteriales</taxon>
        <taxon>Nocardioidaceae</taxon>
        <taxon>Aeromicrobium</taxon>
    </lineage>
</organism>
<reference evidence="2 3" key="1">
    <citation type="journal article" date="2019" name="Int. J. Syst. Evol. Microbiol.">
        <title>The Global Catalogue of Microorganisms (GCM) 10K type strain sequencing project: providing services to taxonomists for standard genome sequencing and annotation.</title>
        <authorList>
            <consortium name="The Broad Institute Genomics Platform"/>
            <consortium name="The Broad Institute Genome Sequencing Center for Infectious Disease"/>
            <person name="Wu L."/>
            <person name="Ma J."/>
        </authorList>
    </citation>
    <scope>NUCLEOTIDE SEQUENCE [LARGE SCALE GENOMIC DNA]</scope>
    <source>
        <strain evidence="2 3">JCM 13518</strain>
    </source>
</reference>
<dbReference type="InterPro" id="IPR013830">
    <property type="entry name" value="SGNH_hydro"/>
</dbReference>
<dbReference type="Pfam" id="PF13472">
    <property type="entry name" value="Lipase_GDSL_2"/>
    <property type="match status" value="1"/>
</dbReference>
<dbReference type="Proteomes" id="UP001501057">
    <property type="component" value="Unassembled WGS sequence"/>
</dbReference>
<comment type="caution">
    <text evidence="2">The sequence shown here is derived from an EMBL/GenBank/DDBJ whole genome shotgun (WGS) entry which is preliminary data.</text>
</comment>
<dbReference type="InterPro" id="IPR036514">
    <property type="entry name" value="SGNH_hydro_sf"/>
</dbReference>
<dbReference type="SUPFAM" id="SSF52266">
    <property type="entry name" value="SGNH hydrolase"/>
    <property type="match status" value="1"/>
</dbReference>
<dbReference type="PANTHER" id="PTHR30383:SF5">
    <property type="entry name" value="SGNH HYDROLASE-TYPE ESTERASE DOMAIN-CONTAINING PROTEIN"/>
    <property type="match status" value="1"/>
</dbReference>
<name>A0ABN2JTV4_9ACTN</name>
<gene>
    <name evidence="2" type="ORF">GCM10009710_18910</name>
</gene>
<accession>A0ABN2JTV4</accession>
<evidence type="ECO:0000259" key="1">
    <source>
        <dbReference type="Pfam" id="PF13472"/>
    </source>
</evidence>
<evidence type="ECO:0000313" key="2">
    <source>
        <dbReference type="EMBL" id="GAA1738816.1"/>
    </source>
</evidence>
<dbReference type="InterPro" id="IPR051532">
    <property type="entry name" value="Ester_Hydrolysis_Enzymes"/>
</dbReference>
<protein>
    <submittedName>
        <fullName evidence="2">SGNH/GDSL hydrolase family protein</fullName>
    </submittedName>
</protein>
<proteinExistence type="predicted"/>
<dbReference type="EMBL" id="BAAAME010000004">
    <property type="protein sequence ID" value="GAA1738816.1"/>
    <property type="molecule type" value="Genomic_DNA"/>
</dbReference>
<evidence type="ECO:0000313" key="3">
    <source>
        <dbReference type="Proteomes" id="UP001501057"/>
    </source>
</evidence>
<feature type="domain" description="SGNH hydrolase-type esterase" evidence="1">
    <location>
        <begin position="64"/>
        <end position="240"/>
    </location>
</feature>
<dbReference type="Gene3D" id="3.40.50.1110">
    <property type="entry name" value="SGNH hydrolase"/>
    <property type="match status" value="1"/>
</dbReference>
<keyword evidence="2" id="KW-0378">Hydrolase</keyword>
<sequence>MRMSRRAATTAALGTAGAIGASVGFVFGETVLARRLIGVTEARPPSPDGLYGDNLTGDPVRLLVLGDSAAVGYGMQTQMTTPPAILGWGLAQLVGCPVEVRSVAVVGAESSDLAEQVDRGIDFAADVAVIVVGANDVTHLKSMSDAVGDLQVAISRLVDVGTDVVVGTCPDLGTVRPLWEPLRSIARLQSRRMARHQTVGSIEAGARTVSLGSLLGPMFSEQHELMFGDDRFHPSASGYAGMAGALLPSLADAVHEQRSEPLEDRAGETEEMMPVEEAAEAAAQQSGTEVRRTGRWAAVMRRLR</sequence>
<dbReference type="GO" id="GO:0016787">
    <property type="term" value="F:hydrolase activity"/>
    <property type="evidence" value="ECO:0007669"/>
    <property type="project" value="UniProtKB-KW"/>
</dbReference>
<keyword evidence="3" id="KW-1185">Reference proteome</keyword>
<dbReference type="PANTHER" id="PTHR30383">
    <property type="entry name" value="THIOESTERASE 1/PROTEASE 1/LYSOPHOSPHOLIPASE L1"/>
    <property type="match status" value="1"/>
</dbReference>
<dbReference type="CDD" id="cd01836">
    <property type="entry name" value="FeeA_FeeB_like"/>
    <property type="match status" value="1"/>
</dbReference>